<evidence type="ECO:0000256" key="3">
    <source>
        <dbReference type="PIRSR" id="PIRSR602081-1"/>
    </source>
</evidence>
<accession>A0A1H8KM26</accession>
<dbReference type="OrthoDB" id="9772484at2"/>
<protein>
    <submittedName>
        <fullName evidence="5">Deoxyribodipyrimidine photo-lyase</fullName>
    </submittedName>
</protein>
<dbReference type="Proteomes" id="UP000183002">
    <property type="component" value="Unassembled WGS sequence"/>
</dbReference>
<organism evidence="5 6">
    <name type="scientific">Pseudorhodobacter antarcticus</name>
    <dbReference type="NCBI Taxonomy" id="1077947"/>
    <lineage>
        <taxon>Bacteria</taxon>
        <taxon>Pseudomonadati</taxon>
        <taxon>Pseudomonadota</taxon>
        <taxon>Alphaproteobacteria</taxon>
        <taxon>Rhodobacterales</taxon>
        <taxon>Paracoccaceae</taxon>
        <taxon>Pseudorhodobacter</taxon>
    </lineage>
</organism>
<feature type="domain" description="Cryptochrome/DNA photolyase FAD-binding" evidence="4">
    <location>
        <begin position="75"/>
        <end position="202"/>
    </location>
</feature>
<keyword evidence="5" id="KW-0456">Lyase</keyword>
<keyword evidence="6" id="KW-1185">Reference proteome</keyword>
<dbReference type="EMBL" id="FOCO01000033">
    <property type="protein sequence ID" value="SEN93636.1"/>
    <property type="molecule type" value="Genomic_DNA"/>
</dbReference>
<keyword evidence="1 3" id="KW-0285">Flavoprotein</keyword>
<dbReference type="PANTHER" id="PTHR11455">
    <property type="entry name" value="CRYPTOCHROME"/>
    <property type="match status" value="1"/>
</dbReference>
<dbReference type="InterPro" id="IPR002081">
    <property type="entry name" value="Cryptochrome/DNA_photolyase_1"/>
</dbReference>
<evidence type="ECO:0000313" key="5">
    <source>
        <dbReference type="EMBL" id="SEN93636.1"/>
    </source>
</evidence>
<feature type="binding site" evidence="3">
    <location>
        <position position="75"/>
    </location>
    <ligand>
        <name>FAD</name>
        <dbReference type="ChEBI" id="CHEBI:57692"/>
    </ligand>
</feature>
<dbReference type="InterPro" id="IPR005101">
    <property type="entry name" value="Cryptochr/Photolyase_FAD-bd"/>
</dbReference>
<evidence type="ECO:0000259" key="4">
    <source>
        <dbReference type="Pfam" id="PF03441"/>
    </source>
</evidence>
<evidence type="ECO:0000313" key="6">
    <source>
        <dbReference type="Proteomes" id="UP000183002"/>
    </source>
</evidence>
<dbReference type="STRING" id="1077947.SAMN05216227_10338"/>
<evidence type="ECO:0000256" key="2">
    <source>
        <dbReference type="ARBA" id="ARBA00022827"/>
    </source>
</evidence>
<dbReference type="GO" id="GO:0071949">
    <property type="term" value="F:FAD binding"/>
    <property type="evidence" value="ECO:0007669"/>
    <property type="project" value="TreeGrafter"/>
</dbReference>
<feature type="binding site" evidence="3">
    <location>
        <begin position="78"/>
        <end position="85"/>
    </location>
    <ligand>
        <name>FAD</name>
        <dbReference type="ChEBI" id="CHEBI:57692"/>
    </ligand>
</feature>
<gene>
    <name evidence="5" type="ORF">SAMN05216227_10338</name>
</gene>
<dbReference type="Pfam" id="PF03441">
    <property type="entry name" value="FAD_binding_7"/>
    <property type="match status" value="1"/>
</dbReference>
<evidence type="ECO:0000256" key="1">
    <source>
        <dbReference type="ARBA" id="ARBA00022630"/>
    </source>
</evidence>
<dbReference type="GO" id="GO:0003677">
    <property type="term" value="F:DNA binding"/>
    <property type="evidence" value="ECO:0007669"/>
    <property type="project" value="TreeGrafter"/>
</dbReference>
<dbReference type="InterPro" id="IPR036134">
    <property type="entry name" value="Crypto/Photolyase_FAD-like_sf"/>
</dbReference>
<dbReference type="Gene3D" id="1.10.579.10">
    <property type="entry name" value="DNA Cyclobutane Dipyrimidine Photolyase, subunit A, domain 3"/>
    <property type="match status" value="1"/>
</dbReference>
<dbReference type="SUPFAM" id="SSF48173">
    <property type="entry name" value="Cryptochrome/photolyase FAD-binding domain"/>
    <property type="match status" value="1"/>
</dbReference>
<feature type="binding site" evidence="3">
    <location>
        <position position="26"/>
    </location>
    <ligand>
        <name>FAD</name>
        <dbReference type="ChEBI" id="CHEBI:57692"/>
    </ligand>
</feature>
<name>A0A1H8KM26_9RHOB</name>
<dbReference type="GO" id="GO:0003904">
    <property type="term" value="F:deoxyribodipyrimidine photo-lyase activity"/>
    <property type="evidence" value="ECO:0007669"/>
    <property type="project" value="TreeGrafter"/>
</dbReference>
<dbReference type="AlphaFoldDB" id="A0A1H8KM26"/>
<reference evidence="5 6" key="1">
    <citation type="submission" date="2016-10" db="EMBL/GenBank/DDBJ databases">
        <authorList>
            <person name="de Groot N.N."/>
        </authorList>
    </citation>
    <scope>NUCLEOTIDE SEQUENCE [LARGE SCALE GENOMIC DNA]</scope>
    <source>
        <strain evidence="5 6">CGMCC 1.10836</strain>
    </source>
</reference>
<comment type="cofactor">
    <cofactor evidence="3">
        <name>FAD</name>
        <dbReference type="ChEBI" id="CHEBI:57692"/>
    </cofactor>
    <text evidence="3">Binds 1 FAD per subunit.</text>
</comment>
<feature type="binding site" evidence="3">
    <location>
        <begin position="179"/>
        <end position="181"/>
    </location>
    <ligand>
        <name>FAD</name>
        <dbReference type="ChEBI" id="CHEBI:57692"/>
    </ligand>
</feature>
<proteinExistence type="predicted"/>
<dbReference type="PANTHER" id="PTHR11455:SF9">
    <property type="entry name" value="CRYPTOCHROME CIRCADIAN CLOCK 5 ISOFORM X1"/>
    <property type="match status" value="1"/>
</dbReference>
<dbReference type="Gene3D" id="1.25.40.80">
    <property type="match status" value="1"/>
</dbReference>
<dbReference type="RefSeq" id="WP_050520972.1">
    <property type="nucleotide sequence ID" value="NZ_FOCO01000033.1"/>
</dbReference>
<keyword evidence="2 3" id="KW-0274">FAD</keyword>
<sequence>MTDWTPTRAAGDAILEAFVPRMGSRYANGRNTDHGAGAHKAVSLLSPYIRRRLVLEQDAVAAALVAHGPEGSEKFVQEVIWRGYFKGWLERRPQVWASYVTGLEADLSTLDRDRRLRRDLDRAMNGQTGLDCFDAWATELVDTGYLHNHARMWFASIWIFTLGLPWRLGADFFYRHLLDGDAASNTLGWRWAAGLHTRGKPYPADAQNIATFTAGRFTPRRSDLAEVTQGLEATEPDGLPSVLPLRDVTAPQPDVPTALLITDEDCRLEDFNLASLDIRSIATLSASHLRSLLPVSGLVTAFEAGALADAARRIGAEPLQLHAGDPEALAKWASGAGATQIATPYITQGPLHDWLEEAAPSLAHAGTTLCEWRRDWDAAIWPHATAGFFKVRKNIPRILEQVQPA</sequence>